<proteinExistence type="predicted"/>
<comment type="caution">
    <text evidence="2">The sequence shown here is derived from an EMBL/GenBank/DDBJ whole genome shotgun (WGS) entry which is preliminary data.</text>
</comment>
<evidence type="ECO:0000256" key="1">
    <source>
        <dbReference type="SAM" id="Phobius"/>
    </source>
</evidence>
<keyword evidence="1" id="KW-1133">Transmembrane helix</keyword>
<dbReference type="EMBL" id="UGIX01000004">
    <property type="protein sequence ID" value="STQ82946.1"/>
    <property type="molecule type" value="Genomic_DNA"/>
</dbReference>
<feature type="transmembrane region" description="Helical" evidence="1">
    <location>
        <begin position="16"/>
        <end position="36"/>
    </location>
</feature>
<sequence>MDILLLITKFSLKKDIALNICKGYVLFHFYLLLLFSGRRIDSPNLRTFHLVELTKRKGNQTKTLKAS</sequence>
<reference evidence="2 3" key="1">
    <citation type="submission" date="2018-06" db="EMBL/GenBank/DDBJ databases">
        <authorList>
            <consortium name="Pathogen Informatics"/>
            <person name="Doyle S."/>
        </authorList>
    </citation>
    <scope>NUCLEOTIDE SEQUENCE [LARGE SCALE GENOMIC DNA]</scope>
    <source>
        <strain evidence="2 3">NCTC13379</strain>
    </source>
</reference>
<keyword evidence="1" id="KW-0472">Membrane</keyword>
<gene>
    <name evidence="2" type="ORF">NCTC13379_03391</name>
</gene>
<name>A0AAX2KVN6_ENTFL</name>
<evidence type="ECO:0000313" key="3">
    <source>
        <dbReference type="Proteomes" id="UP000254396"/>
    </source>
</evidence>
<keyword evidence="1" id="KW-0812">Transmembrane</keyword>
<evidence type="ECO:0000313" key="2">
    <source>
        <dbReference type="EMBL" id="STQ82946.1"/>
    </source>
</evidence>
<dbReference type="Proteomes" id="UP000254396">
    <property type="component" value="Unassembled WGS sequence"/>
</dbReference>
<accession>A0AAX2KVN6</accession>
<dbReference type="AlphaFoldDB" id="A0AAX2KVN6"/>
<protein>
    <submittedName>
        <fullName evidence="2">Uncharacterized protein</fullName>
    </submittedName>
</protein>
<organism evidence="2 3">
    <name type="scientific">Enterococcus faecalis</name>
    <name type="common">Streptococcus faecalis</name>
    <dbReference type="NCBI Taxonomy" id="1351"/>
    <lineage>
        <taxon>Bacteria</taxon>
        <taxon>Bacillati</taxon>
        <taxon>Bacillota</taxon>
        <taxon>Bacilli</taxon>
        <taxon>Lactobacillales</taxon>
        <taxon>Enterococcaceae</taxon>
        <taxon>Enterococcus</taxon>
    </lineage>
</organism>